<reference evidence="9 10" key="1">
    <citation type="submission" date="2020-08" db="EMBL/GenBank/DDBJ databases">
        <title>Genomic Encyclopedia of Type Strains, Phase III (KMG-III): the genomes of soil and plant-associated and newly described type strains.</title>
        <authorList>
            <person name="Whitman W."/>
        </authorList>
    </citation>
    <scope>NUCLEOTIDE SEQUENCE [LARGE SCALE GENOMIC DNA]</scope>
    <source>
        <strain evidence="9 10">CECT 8803</strain>
    </source>
</reference>
<sequence>MFAVVKTGGKQYKVAKNDIVVVEKLAGDAGATVELDQVLMLGDGGKATVGAPTVAGALVTAEVVEQTRGPKITIFKKKRRKHYQRTAGHRQDLTVLRVTDILTDGAKPAKKAAAPKKAEAKTAEKAEAPAKAEAPKKAAPKAEAPKKAAAAKAPAKKAAAPKKTTAAKKAADKTKE</sequence>
<dbReference type="GO" id="GO:0003735">
    <property type="term" value="F:structural constituent of ribosome"/>
    <property type="evidence" value="ECO:0007669"/>
    <property type="project" value="InterPro"/>
</dbReference>
<protein>
    <recommendedName>
        <fullName evidence="6">Large ribosomal subunit protein bL21</fullName>
    </recommendedName>
</protein>
<evidence type="ECO:0000313" key="9">
    <source>
        <dbReference type="EMBL" id="MBB3066512.1"/>
    </source>
</evidence>
<evidence type="ECO:0000256" key="4">
    <source>
        <dbReference type="ARBA" id="ARBA00022980"/>
    </source>
</evidence>
<dbReference type="InterPro" id="IPR036164">
    <property type="entry name" value="bL21-like_sf"/>
</dbReference>
<dbReference type="EMBL" id="JACHXA010000009">
    <property type="protein sequence ID" value="MBB3066512.1"/>
    <property type="molecule type" value="Genomic_DNA"/>
</dbReference>
<dbReference type="Pfam" id="PF00829">
    <property type="entry name" value="Ribosomal_L21p"/>
    <property type="match status" value="1"/>
</dbReference>
<evidence type="ECO:0000313" key="10">
    <source>
        <dbReference type="Proteomes" id="UP000581135"/>
    </source>
</evidence>
<keyword evidence="10" id="KW-1185">Reference proteome</keyword>
<accession>A0A839SVK9</accession>
<feature type="region of interest" description="Disordered" evidence="8">
    <location>
        <begin position="106"/>
        <end position="176"/>
    </location>
</feature>
<dbReference type="NCBIfam" id="TIGR00061">
    <property type="entry name" value="L21"/>
    <property type="match status" value="1"/>
</dbReference>
<dbReference type="AlphaFoldDB" id="A0A839SVK9"/>
<dbReference type="PANTHER" id="PTHR21349:SF0">
    <property type="entry name" value="LARGE RIBOSOMAL SUBUNIT PROTEIN BL21M"/>
    <property type="match status" value="1"/>
</dbReference>
<keyword evidence="3 6" id="KW-0694">RNA-binding</keyword>
<dbReference type="Proteomes" id="UP000581135">
    <property type="component" value="Unassembled WGS sequence"/>
</dbReference>
<evidence type="ECO:0000256" key="8">
    <source>
        <dbReference type="SAM" id="MobiDB-lite"/>
    </source>
</evidence>
<dbReference type="PANTHER" id="PTHR21349">
    <property type="entry name" value="50S RIBOSOMAL PROTEIN L21"/>
    <property type="match status" value="1"/>
</dbReference>
<proteinExistence type="inferred from homology"/>
<dbReference type="InterPro" id="IPR018258">
    <property type="entry name" value="Ribosomal_bL21_CS"/>
</dbReference>
<dbReference type="PROSITE" id="PS01169">
    <property type="entry name" value="RIBOSOMAL_L21"/>
    <property type="match status" value="1"/>
</dbReference>
<evidence type="ECO:0000256" key="3">
    <source>
        <dbReference type="ARBA" id="ARBA00022884"/>
    </source>
</evidence>
<dbReference type="InterPro" id="IPR028909">
    <property type="entry name" value="bL21-like"/>
</dbReference>
<keyword evidence="5 6" id="KW-0687">Ribonucleoprotein</keyword>
<dbReference type="GO" id="GO:1990904">
    <property type="term" value="C:ribonucleoprotein complex"/>
    <property type="evidence" value="ECO:0007669"/>
    <property type="project" value="UniProtKB-KW"/>
</dbReference>
<gene>
    <name evidence="6" type="primary">rplU</name>
    <name evidence="9" type="ORF">FHR98_002820</name>
</gene>
<keyword evidence="2 6" id="KW-0699">rRNA-binding</keyword>
<dbReference type="GO" id="GO:0019843">
    <property type="term" value="F:rRNA binding"/>
    <property type="evidence" value="ECO:0007669"/>
    <property type="project" value="UniProtKB-UniRule"/>
</dbReference>
<dbReference type="GO" id="GO:0005840">
    <property type="term" value="C:ribosome"/>
    <property type="evidence" value="ECO:0007669"/>
    <property type="project" value="UniProtKB-KW"/>
</dbReference>
<comment type="subunit">
    <text evidence="6">Part of the 50S ribosomal subunit. Contacts protein L20.</text>
</comment>
<keyword evidence="4 6" id="KW-0689">Ribosomal protein</keyword>
<evidence type="ECO:0000256" key="1">
    <source>
        <dbReference type="ARBA" id="ARBA00008563"/>
    </source>
</evidence>
<dbReference type="SUPFAM" id="SSF141091">
    <property type="entry name" value="L21p-like"/>
    <property type="match status" value="1"/>
</dbReference>
<evidence type="ECO:0000256" key="2">
    <source>
        <dbReference type="ARBA" id="ARBA00022730"/>
    </source>
</evidence>
<dbReference type="HAMAP" id="MF_01363">
    <property type="entry name" value="Ribosomal_bL21"/>
    <property type="match status" value="1"/>
</dbReference>
<comment type="function">
    <text evidence="6 7">This protein binds to 23S rRNA in the presence of protein L20.</text>
</comment>
<comment type="similarity">
    <text evidence="1 6 7">Belongs to the bacterial ribosomal protein bL21 family.</text>
</comment>
<evidence type="ECO:0000256" key="5">
    <source>
        <dbReference type="ARBA" id="ARBA00023274"/>
    </source>
</evidence>
<feature type="compositionally biased region" description="Low complexity" evidence="8">
    <location>
        <begin position="147"/>
        <end position="168"/>
    </location>
</feature>
<dbReference type="GO" id="GO:0005737">
    <property type="term" value="C:cytoplasm"/>
    <property type="evidence" value="ECO:0007669"/>
    <property type="project" value="UniProtKB-ARBA"/>
</dbReference>
<organism evidence="9 10">
    <name type="scientific">Limibacillus halophilus</name>
    <dbReference type="NCBI Taxonomy" id="1579333"/>
    <lineage>
        <taxon>Bacteria</taxon>
        <taxon>Pseudomonadati</taxon>
        <taxon>Pseudomonadota</taxon>
        <taxon>Alphaproteobacteria</taxon>
        <taxon>Rhodospirillales</taxon>
        <taxon>Rhodovibrionaceae</taxon>
        <taxon>Limibacillus</taxon>
    </lineage>
</organism>
<feature type="compositionally biased region" description="Basic and acidic residues" evidence="8">
    <location>
        <begin position="116"/>
        <end position="136"/>
    </location>
</feature>
<comment type="caution">
    <text evidence="9">The sequence shown here is derived from an EMBL/GenBank/DDBJ whole genome shotgun (WGS) entry which is preliminary data.</text>
</comment>
<dbReference type="GO" id="GO:0006412">
    <property type="term" value="P:translation"/>
    <property type="evidence" value="ECO:0007669"/>
    <property type="project" value="UniProtKB-UniRule"/>
</dbReference>
<evidence type="ECO:0000256" key="6">
    <source>
        <dbReference type="HAMAP-Rule" id="MF_01363"/>
    </source>
</evidence>
<name>A0A839SVK9_9PROT</name>
<evidence type="ECO:0000256" key="7">
    <source>
        <dbReference type="RuleBase" id="RU000562"/>
    </source>
</evidence>
<dbReference type="InterPro" id="IPR001787">
    <property type="entry name" value="Ribosomal_bL21"/>
</dbReference>